<name>R0FR39_9BRAS</name>
<proteinExistence type="predicted"/>
<organism evidence="1 2">
    <name type="scientific">Capsella rubella</name>
    <dbReference type="NCBI Taxonomy" id="81985"/>
    <lineage>
        <taxon>Eukaryota</taxon>
        <taxon>Viridiplantae</taxon>
        <taxon>Streptophyta</taxon>
        <taxon>Embryophyta</taxon>
        <taxon>Tracheophyta</taxon>
        <taxon>Spermatophyta</taxon>
        <taxon>Magnoliopsida</taxon>
        <taxon>eudicotyledons</taxon>
        <taxon>Gunneridae</taxon>
        <taxon>Pentapetalae</taxon>
        <taxon>rosids</taxon>
        <taxon>malvids</taxon>
        <taxon>Brassicales</taxon>
        <taxon>Brassicaceae</taxon>
        <taxon>Camelineae</taxon>
        <taxon>Capsella</taxon>
    </lineage>
</organism>
<evidence type="ECO:0000313" key="2">
    <source>
        <dbReference type="Proteomes" id="UP000029121"/>
    </source>
</evidence>
<evidence type="ECO:0000313" key="1">
    <source>
        <dbReference type="EMBL" id="EOA25022.1"/>
    </source>
</evidence>
<dbReference type="Proteomes" id="UP000029121">
    <property type="component" value="Unassembled WGS sequence"/>
</dbReference>
<sequence>MVCVAGLLLDIRILELFKKLRALFLVFDQEEWRHVRASLEYTGGEVRSAVCVAGLLLNVLEIWNCSRSSELCYYFSTKRGGENVSASLE</sequence>
<dbReference type="EMBL" id="KB870809">
    <property type="protein sequence ID" value="EOA25022.1"/>
    <property type="molecule type" value="Genomic_DNA"/>
</dbReference>
<keyword evidence="2" id="KW-1185">Reference proteome</keyword>
<reference evidence="2" key="1">
    <citation type="journal article" date="2013" name="Nat. Genet.">
        <title>The Capsella rubella genome and the genomic consequences of rapid mating system evolution.</title>
        <authorList>
            <person name="Slotte T."/>
            <person name="Hazzouri K.M."/>
            <person name="Agren J.A."/>
            <person name="Koenig D."/>
            <person name="Maumus F."/>
            <person name="Guo Y.L."/>
            <person name="Steige K."/>
            <person name="Platts A.E."/>
            <person name="Escobar J.S."/>
            <person name="Newman L.K."/>
            <person name="Wang W."/>
            <person name="Mandakova T."/>
            <person name="Vello E."/>
            <person name="Smith L.M."/>
            <person name="Henz S.R."/>
            <person name="Steffen J."/>
            <person name="Takuno S."/>
            <person name="Brandvain Y."/>
            <person name="Coop G."/>
            <person name="Andolfatto P."/>
            <person name="Hu T.T."/>
            <person name="Blanchette M."/>
            <person name="Clark R.M."/>
            <person name="Quesneville H."/>
            <person name="Nordborg M."/>
            <person name="Gaut B.S."/>
            <person name="Lysak M.A."/>
            <person name="Jenkins J."/>
            <person name="Grimwood J."/>
            <person name="Chapman J."/>
            <person name="Prochnik S."/>
            <person name="Shu S."/>
            <person name="Rokhsar D."/>
            <person name="Schmutz J."/>
            <person name="Weigel D."/>
            <person name="Wright S.I."/>
        </authorList>
    </citation>
    <scope>NUCLEOTIDE SEQUENCE [LARGE SCALE GENOMIC DNA]</scope>
    <source>
        <strain evidence="2">cv. Monte Gargano</strain>
    </source>
</reference>
<gene>
    <name evidence="1" type="ORF">CARUB_v10018320mg</name>
</gene>
<accession>R0FR39</accession>
<dbReference type="AlphaFoldDB" id="R0FR39"/>
<protein>
    <submittedName>
        <fullName evidence="1">Uncharacterized protein</fullName>
    </submittedName>
</protein>